<dbReference type="Gene3D" id="3.40.630.30">
    <property type="match status" value="1"/>
</dbReference>
<reference evidence="1 2" key="1">
    <citation type="journal article" date="2014" name="BMC Genomics">
        <title>Comparison of environmental and isolate Sulfobacillus genomes reveals diverse carbon, sulfur, nitrogen, and hydrogen metabolisms.</title>
        <authorList>
            <person name="Justice N.B."/>
            <person name="Norman A."/>
            <person name="Brown C.T."/>
            <person name="Singh A."/>
            <person name="Thomas B.C."/>
            <person name="Banfield J.F."/>
        </authorList>
    </citation>
    <scope>NUCLEOTIDE SEQUENCE [LARGE SCALE GENOMIC DNA]</scope>
    <source>
        <strain evidence="1">AMDSBA4</strain>
    </source>
</reference>
<comment type="caution">
    <text evidence="1">The sequence shown here is derived from an EMBL/GenBank/DDBJ whole genome shotgun (WGS) entry which is preliminary data.</text>
</comment>
<organism evidence="1 2">
    <name type="scientific">Sulfobacillus benefaciens</name>
    <dbReference type="NCBI Taxonomy" id="453960"/>
    <lineage>
        <taxon>Bacteria</taxon>
        <taxon>Bacillati</taxon>
        <taxon>Bacillota</taxon>
        <taxon>Clostridia</taxon>
        <taxon>Eubacteriales</taxon>
        <taxon>Clostridiales Family XVII. Incertae Sedis</taxon>
        <taxon>Sulfobacillus</taxon>
    </lineage>
</organism>
<accession>A0A2T2WS58</accession>
<evidence type="ECO:0008006" key="3">
    <source>
        <dbReference type="Google" id="ProtNLM"/>
    </source>
</evidence>
<evidence type="ECO:0000313" key="1">
    <source>
        <dbReference type="EMBL" id="PSR25071.1"/>
    </source>
</evidence>
<sequence>MVRLFLSMMFADPLWALHKRYATTASGNTVSSHLLASLGFDLDGVMREHYWFATEIQDQLCYSMLKREWDQQTV</sequence>
<gene>
    <name evidence="1" type="ORF">C7B46_20785</name>
</gene>
<dbReference type="InterPro" id="IPR016181">
    <property type="entry name" value="Acyl_CoA_acyltransferase"/>
</dbReference>
<dbReference type="Proteomes" id="UP000242972">
    <property type="component" value="Unassembled WGS sequence"/>
</dbReference>
<dbReference type="AlphaFoldDB" id="A0A2T2WS58"/>
<proteinExistence type="predicted"/>
<protein>
    <recommendedName>
        <fullName evidence="3">N-acetyltransferase domain-containing protein</fullName>
    </recommendedName>
</protein>
<dbReference type="EMBL" id="PXYW01000158">
    <property type="protein sequence ID" value="PSR25071.1"/>
    <property type="molecule type" value="Genomic_DNA"/>
</dbReference>
<evidence type="ECO:0000313" key="2">
    <source>
        <dbReference type="Proteomes" id="UP000242972"/>
    </source>
</evidence>
<dbReference type="SUPFAM" id="SSF55729">
    <property type="entry name" value="Acyl-CoA N-acyltransferases (Nat)"/>
    <property type="match status" value="1"/>
</dbReference>
<name>A0A2T2WS58_9FIRM</name>